<dbReference type="SUPFAM" id="SSF54928">
    <property type="entry name" value="RNA-binding domain, RBD"/>
    <property type="match status" value="1"/>
</dbReference>
<dbReference type="Proteomes" id="UP000716291">
    <property type="component" value="Unassembled WGS sequence"/>
</dbReference>
<sequence>MPWSQVAAKKRTSLMNATFENNIHNSQKDKVIHSKVWRTGRSPDPAVPLVRLRPSNLPFFKGDILKEQLQMSLESYGSVLDLRILRESHTGTYIGTGYAILSSEDECFYAVWSGMPTYCHYCHAEEHAVPDCPKERSSRVCWSCRDRVDQGEIQSSQAFSGITMPSTSPQPLTSNIMKHKRSIRNESGDDPRIYSSNLLTTEEDSILVSTQEVLKALFTAPADSQDDIQMETNAESIGNSHVATDKVTMDQDAKNIPQAARDSQHNGAPAEYNFRHDSLDNLGSSIQA</sequence>
<dbReference type="EMBL" id="JAANQT010000223">
    <property type="protein sequence ID" value="KAG1313061.1"/>
    <property type="molecule type" value="Genomic_DNA"/>
</dbReference>
<comment type="caution">
    <text evidence="2">The sequence shown here is derived from an EMBL/GenBank/DDBJ whole genome shotgun (WGS) entry which is preliminary data.</text>
</comment>
<name>A0A9P7BW54_RHIOR</name>
<gene>
    <name evidence="2" type="ORF">G6F64_002539</name>
</gene>
<accession>A0A9P7BW54</accession>
<evidence type="ECO:0000313" key="2">
    <source>
        <dbReference type="EMBL" id="KAG1313061.1"/>
    </source>
</evidence>
<dbReference type="OrthoDB" id="10270420at2759"/>
<reference evidence="2" key="1">
    <citation type="journal article" date="2020" name="Microb. Genom.">
        <title>Genetic diversity of clinical and environmental Mucorales isolates obtained from an investigation of mucormycosis cases among solid organ transplant recipients.</title>
        <authorList>
            <person name="Nguyen M.H."/>
            <person name="Kaul D."/>
            <person name="Muto C."/>
            <person name="Cheng S.J."/>
            <person name="Richter R.A."/>
            <person name="Bruno V.M."/>
            <person name="Liu G."/>
            <person name="Beyhan S."/>
            <person name="Sundermann A.J."/>
            <person name="Mounaud S."/>
            <person name="Pasculle A.W."/>
            <person name="Nierman W.C."/>
            <person name="Driscoll E."/>
            <person name="Cumbie R."/>
            <person name="Clancy C.J."/>
            <person name="Dupont C.L."/>
        </authorList>
    </citation>
    <scope>NUCLEOTIDE SEQUENCE</scope>
    <source>
        <strain evidence="2">GL11</strain>
    </source>
</reference>
<keyword evidence="3" id="KW-1185">Reference proteome</keyword>
<dbReference type="GO" id="GO:0003676">
    <property type="term" value="F:nucleic acid binding"/>
    <property type="evidence" value="ECO:0007669"/>
    <property type="project" value="InterPro"/>
</dbReference>
<dbReference type="InterPro" id="IPR035979">
    <property type="entry name" value="RBD_domain_sf"/>
</dbReference>
<evidence type="ECO:0000256" key="1">
    <source>
        <dbReference type="SAM" id="MobiDB-lite"/>
    </source>
</evidence>
<dbReference type="AlphaFoldDB" id="A0A9P7BW54"/>
<evidence type="ECO:0000313" key="3">
    <source>
        <dbReference type="Proteomes" id="UP000716291"/>
    </source>
</evidence>
<proteinExistence type="predicted"/>
<feature type="region of interest" description="Disordered" evidence="1">
    <location>
        <begin position="257"/>
        <end position="288"/>
    </location>
</feature>
<organism evidence="2 3">
    <name type="scientific">Rhizopus oryzae</name>
    <name type="common">Mucormycosis agent</name>
    <name type="synonym">Rhizopus arrhizus var. delemar</name>
    <dbReference type="NCBI Taxonomy" id="64495"/>
    <lineage>
        <taxon>Eukaryota</taxon>
        <taxon>Fungi</taxon>
        <taxon>Fungi incertae sedis</taxon>
        <taxon>Mucoromycota</taxon>
        <taxon>Mucoromycotina</taxon>
        <taxon>Mucoromycetes</taxon>
        <taxon>Mucorales</taxon>
        <taxon>Mucorineae</taxon>
        <taxon>Rhizopodaceae</taxon>
        <taxon>Rhizopus</taxon>
    </lineage>
</organism>
<protein>
    <submittedName>
        <fullName evidence="2">Uncharacterized protein</fullName>
    </submittedName>
</protein>